<evidence type="ECO:0000313" key="2">
    <source>
        <dbReference type="EnsemblPlants" id="ONIVA02G08430.4"/>
    </source>
</evidence>
<reference evidence="2" key="2">
    <citation type="submission" date="2018-04" db="EMBL/GenBank/DDBJ databases">
        <title>OnivRS2 (Oryza nivara Reference Sequence Version 2).</title>
        <authorList>
            <person name="Zhang J."/>
            <person name="Kudrna D."/>
            <person name="Lee S."/>
            <person name="Talag J."/>
            <person name="Rajasekar S."/>
            <person name="Welchert J."/>
            <person name="Hsing Y.-I."/>
            <person name="Wing R.A."/>
        </authorList>
    </citation>
    <scope>NUCLEOTIDE SEQUENCE [LARGE SCALE GENOMIC DNA]</scope>
    <source>
        <strain evidence="2">SL10</strain>
    </source>
</reference>
<dbReference type="AntiFam" id="ANF00062">
    <property type="entry name" value="Shadow ORF (opposite ABC transporter protein)"/>
</dbReference>
<dbReference type="HOGENOM" id="CLU_1477391_0_0_1"/>
<protein>
    <submittedName>
        <fullName evidence="2">Uncharacterized protein</fullName>
    </submittedName>
</protein>
<proteinExistence type="predicted"/>
<organism evidence="2">
    <name type="scientific">Oryza nivara</name>
    <name type="common">Indian wild rice</name>
    <name type="synonym">Oryza sativa f. spontanea</name>
    <dbReference type="NCBI Taxonomy" id="4536"/>
    <lineage>
        <taxon>Eukaryota</taxon>
        <taxon>Viridiplantae</taxon>
        <taxon>Streptophyta</taxon>
        <taxon>Embryophyta</taxon>
        <taxon>Tracheophyta</taxon>
        <taxon>Spermatophyta</taxon>
        <taxon>Magnoliopsida</taxon>
        <taxon>Liliopsida</taxon>
        <taxon>Poales</taxon>
        <taxon>Poaceae</taxon>
        <taxon>BOP clade</taxon>
        <taxon>Oryzoideae</taxon>
        <taxon>Oryzeae</taxon>
        <taxon>Oryzinae</taxon>
        <taxon>Oryza</taxon>
    </lineage>
</organism>
<dbReference type="Proteomes" id="UP000006591">
    <property type="component" value="Chromosome 2"/>
</dbReference>
<dbReference type="AlphaFoldDB" id="A0A0E0G343"/>
<dbReference type="Gramene" id="ONIVA02G08430.4">
    <property type="protein sequence ID" value="ONIVA02G08430.4"/>
    <property type="gene ID" value="ONIVA02G08430"/>
</dbReference>
<accession>A0A0E0G343</accession>
<sequence>MPGHPARRRRGIRFHHKFDLAAGHPLTHPAVSEPYPDLAGNQSKRRTPPITPTTRTPARVSLEEIKYVRKETKMLRRRISLSRTGGRRHHRGFQHPRLTSCVRKNSEESSTQWITGIAEFCIVLSLCATTTLVLPIITRSSASCTTFSDWLSSALVASSRSRIAGFFRMARAIAMRCFCPPDN</sequence>
<evidence type="ECO:0000256" key="1">
    <source>
        <dbReference type="SAM" id="MobiDB-lite"/>
    </source>
</evidence>
<name>A0A0E0G343_ORYNI</name>
<evidence type="ECO:0000313" key="3">
    <source>
        <dbReference type="Proteomes" id="UP000006591"/>
    </source>
</evidence>
<keyword evidence="3" id="KW-1185">Reference proteome</keyword>
<reference evidence="2" key="1">
    <citation type="submission" date="2015-04" db="UniProtKB">
        <authorList>
            <consortium name="EnsemblPlants"/>
        </authorList>
    </citation>
    <scope>IDENTIFICATION</scope>
    <source>
        <strain evidence="2">SL10</strain>
    </source>
</reference>
<feature type="region of interest" description="Disordered" evidence="1">
    <location>
        <begin position="19"/>
        <end position="58"/>
    </location>
</feature>
<dbReference type="EnsemblPlants" id="ONIVA02G08430.4">
    <property type="protein sequence ID" value="ONIVA02G08430.4"/>
    <property type="gene ID" value="ONIVA02G08430"/>
</dbReference>